<dbReference type="SUPFAM" id="SSF52540">
    <property type="entry name" value="P-loop containing nucleoside triphosphate hydrolases"/>
    <property type="match status" value="1"/>
</dbReference>
<proteinExistence type="predicted"/>
<accession>A0ABP6NHU4</accession>
<dbReference type="Pfam" id="PF01695">
    <property type="entry name" value="IstB_IS21"/>
    <property type="match status" value="1"/>
</dbReference>
<dbReference type="InterPro" id="IPR002611">
    <property type="entry name" value="IstB_ATP-bd"/>
</dbReference>
<dbReference type="EMBL" id="BAAAVM010000049">
    <property type="protein sequence ID" value="GAA3147197.1"/>
    <property type="molecule type" value="Genomic_DNA"/>
</dbReference>
<dbReference type="PANTHER" id="PTHR30050">
    <property type="entry name" value="CHROMOSOMAL REPLICATION INITIATOR PROTEIN DNAA"/>
    <property type="match status" value="1"/>
</dbReference>
<evidence type="ECO:0000313" key="2">
    <source>
        <dbReference type="EMBL" id="GAA3147197.1"/>
    </source>
</evidence>
<evidence type="ECO:0000259" key="1">
    <source>
        <dbReference type="SMART" id="SM00382"/>
    </source>
</evidence>
<name>A0ABP6NHU4_9ACTN</name>
<gene>
    <name evidence="2" type="ORF">GCM10010521_38010</name>
</gene>
<dbReference type="InterPro" id="IPR003593">
    <property type="entry name" value="AAA+_ATPase"/>
</dbReference>
<protein>
    <recommendedName>
        <fullName evidence="1">AAA+ ATPase domain-containing protein</fullName>
    </recommendedName>
</protein>
<dbReference type="Proteomes" id="UP001500893">
    <property type="component" value="Unassembled WGS sequence"/>
</dbReference>
<comment type="caution">
    <text evidence="2">The sequence shown here is derived from an EMBL/GenBank/DDBJ whole genome shotgun (WGS) entry which is preliminary data.</text>
</comment>
<organism evidence="2 3">
    <name type="scientific">Streptomyces rameus</name>
    <dbReference type="NCBI Taxonomy" id="68261"/>
    <lineage>
        <taxon>Bacteria</taxon>
        <taxon>Bacillati</taxon>
        <taxon>Actinomycetota</taxon>
        <taxon>Actinomycetes</taxon>
        <taxon>Kitasatosporales</taxon>
        <taxon>Streptomycetaceae</taxon>
        <taxon>Streptomyces</taxon>
    </lineage>
</organism>
<dbReference type="InterPro" id="IPR027417">
    <property type="entry name" value="P-loop_NTPase"/>
</dbReference>
<evidence type="ECO:0000313" key="3">
    <source>
        <dbReference type="Proteomes" id="UP001500893"/>
    </source>
</evidence>
<sequence>MDKPHRRRSRLRRRPLTATLTREPHRVGPLADRLNGILASRGIDPGVTGEEPPAEPVTALELADARIPARYRRALADQPQVTAWADEIARAGRPGPGGPGIAEGPSLLIAGPTGTGKTYQAYGAIRGLLSRGVRLRWDATTTADLHARIRPRAGHDAERDLQTLARCPLLLLDDLGAAKTSEWTEELTYRLINHRYEHMLPTLITTNLPTAELRATLGDRVASRLAEMTERVVLTGPDRRRHTAATA</sequence>
<dbReference type="Gene3D" id="3.40.50.300">
    <property type="entry name" value="P-loop containing nucleotide triphosphate hydrolases"/>
    <property type="match status" value="1"/>
</dbReference>
<keyword evidence="3" id="KW-1185">Reference proteome</keyword>
<dbReference type="PANTHER" id="PTHR30050:SF4">
    <property type="entry name" value="ATP-BINDING PROTEIN RV3427C IN INSERTION SEQUENCE-RELATED"/>
    <property type="match status" value="1"/>
</dbReference>
<dbReference type="SMART" id="SM00382">
    <property type="entry name" value="AAA"/>
    <property type="match status" value="1"/>
</dbReference>
<reference evidence="3" key="1">
    <citation type="journal article" date="2019" name="Int. J. Syst. Evol. Microbiol.">
        <title>The Global Catalogue of Microorganisms (GCM) 10K type strain sequencing project: providing services to taxonomists for standard genome sequencing and annotation.</title>
        <authorList>
            <consortium name="The Broad Institute Genomics Platform"/>
            <consortium name="The Broad Institute Genome Sequencing Center for Infectious Disease"/>
            <person name="Wu L."/>
            <person name="Ma J."/>
        </authorList>
    </citation>
    <scope>NUCLEOTIDE SEQUENCE [LARGE SCALE GENOMIC DNA]</scope>
    <source>
        <strain evidence="3">JCM 11574</strain>
    </source>
</reference>
<feature type="domain" description="AAA+ ATPase" evidence="1">
    <location>
        <begin position="103"/>
        <end position="227"/>
    </location>
</feature>